<feature type="region of interest" description="Disordered" evidence="1">
    <location>
        <begin position="1"/>
        <end position="34"/>
    </location>
</feature>
<name>A0A7J7NJF1_9MAGN</name>
<gene>
    <name evidence="2" type="ORF">GIB67_043176</name>
</gene>
<evidence type="ECO:0000256" key="1">
    <source>
        <dbReference type="SAM" id="MobiDB-lite"/>
    </source>
</evidence>
<dbReference type="EMBL" id="JACGCM010000760">
    <property type="protein sequence ID" value="KAF6167315.1"/>
    <property type="molecule type" value="Genomic_DNA"/>
</dbReference>
<feature type="compositionally biased region" description="Low complexity" evidence="1">
    <location>
        <begin position="16"/>
        <end position="25"/>
    </location>
</feature>
<sequence length="145" mass="15467">MDQPPSPTALPPLPNPLNSSSSSSSQKRKLPTPQDLVTHYETQGLSTNEASMKVIEDLQSVLVRVIGSGRGRKDKFMAESVRKLDTANTRLAILEMKVDSKPGYVETLGLGVAAGAVLKEVGNVFPHVLGAIGQMWNAVRGATKS</sequence>
<comment type="caution">
    <text evidence="2">The sequence shown here is derived from an EMBL/GenBank/DDBJ whole genome shotgun (WGS) entry which is preliminary data.</text>
</comment>
<evidence type="ECO:0000313" key="3">
    <source>
        <dbReference type="Proteomes" id="UP000541444"/>
    </source>
</evidence>
<reference evidence="2 3" key="1">
    <citation type="journal article" date="2020" name="IScience">
        <title>Genome Sequencing of the Endangered Kingdonia uniflora (Circaeasteraceae, Ranunculales) Reveals Potential Mechanisms of Evolutionary Specialization.</title>
        <authorList>
            <person name="Sun Y."/>
            <person name="Deng T."/>
            <person name="Zhang A."/>
            <person name="Moore M.J."/>
            <person name="Landis J.B."/>
            <person name="Lin N."/>
            <person name="Zhang H."/>
            <person name="Zhang X."/>
            <person name="Huang J."/>
            <person name="Zhang X."/>
            <person name="Sun H."/>
            <person name="Wang H."/>
        </authorList>
    </citation>
    <scope>NUCLEOTIDE SEQUENCE [LARGE SCALE GENOMIC DNA]</scope>
    <source>
        <strain evidence="2">TB1705</strain>
        <tissue evidence="2">Leaf</tissue>
    </source>
</reference>
<dbReference type="AlphaFoldDB" id="A0A7J7NJF1"/>
<evidence type="ECO:0000313" key="2">
    <source>
        <dbReference type="EMBL" id="KAF6167315.1"/>
    </source>
</evidence>
<keyword evidence="3" id="KW-1185">Reference proteome</keyword>
<proteinExistence type="predicted"/>
<protein>
    <submittedName>
        <fullName evidence="2">Uncharacterized protein</fullName>
    </submittedName>
</protein>
<accession>A0A7J7NJF1</accession>
<dbReference type="Proteomes" id="UP000541444">
    <property type="component" value="Unassembled WGS sequence"/>
</dbReference>
<feature type="compositionally biased region" description="Pro residues" evidence="1">
    <location>
        <begin position="1"/>
        <end position="15"/>
    </location>
</feature>
<organism evidence="2 3">
    <name type="scientific">Kingdonia uniflora</name>
    <dbReference type="NCBI Taxonomy" id="39325"/>
    <lineage>
        <taxon>Eukaryota</taxon>
        <taxon>Viridiplantae</taxon>
        <taxon>Streptophyta</taxon>
        <taxon>Embryophyta</taxon>
        <taxon>Tracheophyta</taxon>
        <taxon>Spermatophyta</taxon>
        <taxon>Magnoliopsida</taxon>
        <taxon>Ranunculales</taxon>
        <taxon>Circaeasteraceae</taxon>
        <taxon>Kingdonia</taxon>
    </lineage>
</organism>
<dbReference type="OrthoDB" id="1908822at2759"/>